<keyword evidence="1" id="KW-0732">Signal</keyword>
<proteinExistence type="evidence at transcript level"/>
<name>Q8WY72_HUMAN</name>
<evidence type="ECO:0000313" key="2">
    <source>
        <dbReference type="EMBL" id="AAG23779.1"/>
    </source>
</evidence>
<sequence>MQKPPAPHRGPLSLHLALTRTVIELALGAWGEWRGLGGIHWPQPQSFSSVTQEAKAQLEISPGHCICAKTYSCPCRACISCSPGYHNGVPFGGDVRPAACLGRS</sequence>
<protein>
    <submittedName>
        <fullName evidence="2">PP4277</fullName>
    </submittedName>
</protein>
<feature type="chain" id="PRO_5004317683" evidence="1">
    <location>
        <begin position="29"/>
        <end position="104"/>
    </location>
</feature>
<accession>Q8WY72</accession>
<reference evidence="2" key="1">
    <citation type="submission" date="2000-04" db="EMBL/GenBank/DDBJ databases">
        <title>Novel human cDNA clones with function of inhibiting cancer cell growth.</title>
        <authorList>
            <person name="Qin W.X."/>
            <person name="Zhou X.M."/>
            <person name="Zhang P.P."/>
            <person name="Jiang H.Q."/>
            <person name="Huang Y."/>
            <person name="Wan D.F."/>
            <person name="Gu J.R."/>
        </authorList>
    </citation>
    <scope>NUCLEOTIDE SEQUENCE</scope>
</reference>
<organism evidence="2">
    <name type="scientific">Homo sapiens</name>
    <name type="common">Human</name>
    <dbReference type="NCBI Taxonomy" id="9606"/>
    <lineage>
        <taxon>Eukaryota</taxon>
        <taxon>Metazoa</taxon>
        <taxon>Chordata</taxon>
        <taxon>Craniata</taxon>
        <taxon>Vertebrata</taxon>
        <taxon>Euteleostomi</taxon>
        <taxon>Mammalia</taxon>
        <taxon>Eutheria</taxon>
        <taxon>Euarchontoglires</taxon>
        <taxon>Primates</taxon>
        <taxon>Haplorrhini</taxon>
        <taxon>Catarrhini</taxon>
        <taxon>Hominidae</taxon>
        <taxon>Homo</taxon>
    </lineage>
</organism>
<dbReference type="AlphaFoldDB" id="Q8WY72"/>
<dbReference type="EMBL" id="AF258576">
    <property type="protein sequence ID" value="AAG23779.1"/>
    <property type="molecule type" value="mRNA"/>
</dbReference>
<evidence type="ECO:0000256" key="1">
    <source>
        <dbReference type="SAM" id="SignalP"/>
    </source>
</evidence>
<feature type="signal peptide" evidence="1">
    <location>
        <begin position="1"/>
        <end position="28"/>
    </location>
</feature>